<dbReference type="SMART" id="SM00855">
    <property type="entry name" value="PGAM"/>
    <property type="match status" value="1"/>
</dbReference>
<dbReference type="GO" id="GO:0016791">
    <property type="term" value="F:phosphatase activity"/>
    <property type="evidence" value="ECO:0007669"/>
    <property type="project" value="TreeGrafter"/>
</dbReference>
<organism evidence="2">
    <name type="scientific">Rhodotorula toruloides</name>
    <name type="common">Yeast</name>
    <name type="synonym">Rhodosporidium toruloides</name>
    <dbReference type="NCBI Taxonomy" id="5286"/>
    <lineage>
        <taxon>Eukaryota</taxon>
        <taxon>Fungi</taxon>
        <taxon>Dikarya</taxon>
        <taxon>Basidiomycota</taxon>
        <taxon>Pucciniomycotina</taxon>
        <taxon>Microbotryomycetes</taxon>
        <taxon>Sporidiobolales</taxon>
        <taxon>Sporidiobolaceae</taxon>
        <taxon>Rhodotorula</taxon>
    </lineage>
</organism>
<evidence type="ECO:0000313" key="2">
    <source>
        <dbReference type="EMBL" id="CDR49023.1"/>
    </source>
</evidence>
<dbReference type="GO" id="GO:0005737">
    <property type="term" value="C:cytoplasm"/>
    <property type="evidence" value="ECO:0007669"/>
    <property type="project" value="TreeGrafter"/>
</dbReference>
<dbReference type="AlphaFoldDB" id="A0A061BM28"/>
<evidence type="ECO:0000256" key="1">
    <source>
        <dbReference type="SAM" id="MobiDB-lite"/>
    </source>
</evidence>
<dbReference type="EMBL" id="LK052957">
    <property type="protein sequence ID" value="CDR49023.1"/>
    <property type="molecule type" value="Genomic_DNA"/>
</dbReference>
<sequence length="234" mass="26410">MTDKTIYFTRHAQAEHNVAEDYTIRDAPLTKLGRQQSAELREDTEEHFQKDAELLVSSPLRRPMQTMIVGYAPLRKRLEAEGKPVILLPELQEVNDLPCDTGSDRSLLESDPEFSGLDFTPLSDSPSHHGGASWTSKQGFFAPENVEERARWVRRWLRERKEKKIVVVAHGDILRCITDGYRSATPWANAEVRAYTFASADDDDAKVIPVKEVAKEGGNAPTSSDLQNGRNRTY</sequence>
<dbReference type="PANTHER" id="PTHR48100:SF54">
    <property type="entry name" value="PHOSPHATASE SPAC5H10.03-RELATED"/>
    <property type="match status" value="1"/>
</dbReference>
<feature type="region of interest" description="Disordered" evidence="1">
    <location>
        <begin position="118"/>
        <end position="137"/>
    </location>
</feature>
<feature type="region of interest" description="Disordered" evidence="1">
    <location>
        <begin position="213"/>
        <end position="234"/>
    </location>
</feature>
<name>A0A061BM28_RHOTO</name>
<dbReference type="InterPro" id="IPR013078">
    <property type="entry name" value="His_Pase_superF_clade-1"/>
</dbReference>
<dbReference type="Gene3D" id="3.40.50.1240">
    <property type="entry name" value="Phosphoglycerate mutase-like"/>
    <property type="match status" value="1"/>
</dbReference>
<protein>
    <submittedName>
        <fullName evidence="2">RHTO0S22e01486g1_1</fullName>
    </submittedName>
</protein>
<reference evidence="2" key="1">
    <citation type="journal article" date="2014" name="Genome Announc.">
        <title>Draft genome sequence of Rhodosporidium toruloides CECT1137, an oleaginous yeast of biotechnological interest.</title>
        <authorList>
            <person name="Morin N."/>
            <person name="Calcas X."/>
            <person name="Devillers H."/>
            <person name="Durrens P."/>
            <person name="Sherman D.J."/>
            <person name="Nicaud J.-M."/>
            <person name="Neuveglise C."/>
        </authorList>
    </citation>
    <scope>NUCLEOTIDE SEQUENCE</scope>
    <source>
        <strain evidence="2">CECT1137</strain>
    </source>
</reference>
<accession>A0A061BM28</accession>
<dbReference type="InterPro" id="IPR029033">
    <property type="entry name" value="His_PPase_superfam"/>
</dbReference>
<dbReference type="InterPro" id="IPR050275">
    <property type="entry name" value="PGM_Phosphatase"/>
</dbReference>
<dbReference type="PANTHER" id="PTHR48100">
    <property type="entry name" value="BROAD-SPECIFICITY PHOSPHATASE YOR283W-RELATED"/>
    <property type="match status" value="1"/>
</dbReference>
<dbReference type="Pfam" id="PF00300">
    <property type="entry name" value="His_Phos_1"/>
    <property type="match status" value="1"/>
</dbReference>
<gene>
    <name evidence="2" type="ORF">RHTO0S_22e01486g</name>
</gene>
<dbReference type="OrthoDB" id="496981at2759"/>
<dbReference type="SUPFAM" id="SSF53254">
    <property type="entry name" value="Phosphoglycerate mutase-like"/>
    <property type="match status" value="1"/>
</dbReference>
<dbReference type="CDD" id="cd07067">
    <property type="entry name" value="HP_PGM_like"/>
    <property type="match status" value="1"/>
</dbReference>
<feature type="compositionally biased region" description="Polar residues" evidence="1">
    <location>
        <begin position="220"/>
        <end position="234"/>
    </location>
</feature>
<proteinExistence type="predicted"/>